<dbReference type="EMBL" id="FOJN01000006">
    <property type="protein sequence ID" value="SFA50624.1"/>
    <property type="molecule type" value="Genomic_DNA"/>
</dbReference>
<accession>A0A1I0TFT3</accession>
<evidence type="ECO:0000313" key="1">
    <source>
        <dbReference type="EMBL" id="SFA50624.1"/>
    </source>
</evidence>
<reference evidence="1 2" key="1">
    <citation type="submission" date="2016-10" db="EMBL/GenBank/DDBJ databases">
        <authorList>
            <person name="de Groot N.N."/>
        </authorList>
    </citation>
    <scope>NUCLEOTIDE SEQUENCE [LARGE SCALE GENOMIC DNA]</scope>
    <source>
        <strain evidence="1 2">DSM 44908</strain>
    </source>
</reference>
<sequence>MSIVVSTLTLGGFGALPAHDRRCAFWTMDPTADVSVDSLDPEFEKEAWLSMLMLQWGPCGQVATGGTDSAVPASSDALGCALYAPPDSVPRVTHFPTAPVSPDAVLLTSLSTPPIDDAGHADDVREALLGAVVRDLINRGVRALESFGLRRTDDDAVASPDGRSVTPCCPATCMTDAAYLEKYGFEVIAPHHRYPRLRLELDRDHGWKEDVEAALDRLLEAAAITVVEQDARVAVGVR</sequence>
<evidence type="ECO:0000313" key="2">
    <source>
        <dbReference type="Proteomes" id="UP000182054"/>
    </source>
</evidence>
<protein>
    <recommendedName>
        <fullName evidence="3">GNAT family N-acetyltransferase</fullName>
    </recommendedName>
</protein>
<dbReference type="Proteomes" id="UP000182054">
    <property type="component" value="Unassembled WGS sequence"/>
</dbReference>
<gene>
    <name evidence="1" type="ORF">SAMN05444374_10691</name>
</gene>
<dbReference type="GeneID" id="85485810"/>
<name>A0A1I0TFT3_9NOCA</name>
<proteinExistence type="predicted"/>
<dbReference type="AlphaFoldDB" id="A0A1I0TFT3"/>
<dbReference type="RefSeq" id="WP_068365477.1">
    <property type="nucleotide sequence ID" value="NZ_FOJN01000006.1"/>
</dbReference>
<organism evidence="1 2">
    <name type="scientific">Rhodococcoides kroppenstedtii</name>
    <dbReference type="NCBI Taxonomy" id="293050"/>
    <lineage>
        <taxon>Bacteria</taxon>
        <taxon>Bacillati</taxon>
        <taxon>Actinomycetota</taxon>
        <taxon>Actinomycetes</taxon>
        <taxon>Mycobacteriales</taxon>
        <taxon>Nocardiaceae</taxon>
        <taxon>Rhodococcoides</taxon>
    </lineage>
</organism>
<evidence type="ECO:0008006" key="3">
    <source>
        <dbReference type="Google" id="ProtNLM"/>
    </source>
</evidence>
<dbReference type="OrthoDB" id="5242876at2"/>